<dbReference type="Gene3D" id="3.90.1150.10">
    <property type="entry name" value="Aspartate Aminotransferase, domain 1"/>
    <property type="match status" value="1"/>
</dbReference>
<proteinExistence type="predicted"/>
<dbReference type="InterPro" id="IPR000653">
    <property type="entry name" value="DegT/StrS_aminotransferase"/>
</dbReference>
<dbReference type="AlphaFoldDB" id="A0A1U7N2U8"/>
<dbReference type="Pfam" id="PF01041">
    <property type="entry name" value="DegT_DnrJ_EryC1"/>
    <property type="match status" value="1"/>
</dbReference>
<sequence length="68" mass="7648">MTAENIGVGVHYLSIPEHPYYQQTFGWQPENYPKAMAIGRQTVSLPLSAKLTNEDVNDVIFAVKNLLK</sequence>
<gene>
    <name evidence="1" type="ORF">BJP37_15805</name>
</gene>
<dbReference type="InterPro" id="IPR015422">
    <property type="entry name" value="PyrdxlP-dep_Trfase_small"/>
</dbReference>
<dbReference type="SUPFAM" id="SSF53383">
    <property type="entry name" value="PLP-dependent transferases"/>
    <property type="match status" value="1"/>
</dbReference>
<protein>
    <submittedName>
        <fullName evidence="1">Uncharacterized protein</fullName>
    </submittedName>
</protein>
<dbReference type="InterPro" id="IPR015424">
    <property type="entry name" value="PyrdxlP-dep_Trfase"/>
</dbReference>
<accession>A0A1U7N2U8</accession>
<evidence type="ECO:0000313" key="1">
    <source>
        <dbReference type="EMBL" id="OLT60275.1"/>
    </source>
</evidence>
<keyword evidence="2" id="KW-1185">Reference proteome</keyword>
<evidence type="ECO:0000313" key="2">
    <source>
        <dbReference type="Proteomes" id="UP000186657"/>
    </source>
</evidence>
<dbReference type="EMBL" id="MKZS01000001">
    <property type="protein sequence ID" value="OLT60275.1"/>
    <property type="molecule type" value="Genomic_DNA"/>
</dbReference>
<reference evidence="1 2" key="1">
    <citation type="submission" date="2016-10" db="EMBL/GenBank/DDBJ databases">
        <title>Comparative genomics uncovers the prolific and rare metabolic potential of the cyanobacterial genus Moorea.</title>
        <authorList>
            <person name="Leao T."/>
            <person name="Castelao G."/>
            <person name="Korobeynikov A."/>
            <person name="Monroe E.A."/>
            <person name="Podell S."/>
            <person name="Glukhov E."/>
            <person name="Allen E."/>
            <person name="Gerwick W.H."/>
            <person name="Gerwick L."/>
        </authorList>
    </citation>
    <scope>NUCLEOTIDE SEQUENCE [LARGE SCALE GENOMIC DNA]</scope>
    <source>
        <strain evidence="1 2">PNG5-198</strain>
    </source>
</reference>
<organism evidence="1 2">
    <name type="scientific">Moorena bouillonii PNG</name>
    <dbReference type="NCBI Taxonomy" id="568701"/>
    <lineage>
        <taxon>Bacteria</taxon>
        <taxon>Bacillati</taxon>
        <taxon>Cyanobacteriota</taxon>
        <taxon>Cyanophyceae</taxon>
        <taxon>Coleofasciculales</taxon>
        <taxon>Coleofasciculaceae</taxon>
        <taxon>Moorena</taxon>
    </lineage>
</organism>
<dbReference type="Proteomes" id="UP000186657">
    <property type="component" value="Unassembled WGS sequence"/>
</dbReference>
<comment type="caution">
    <text evidence="1">The sequence shown here is derived from an EMBL/GenBank/DDBJ whole genome shotgun (WGS) entry which is preliminary data.</text>
</comment>
<name>A0A1U7N2U8_9CYAN</name>